<dbReference type="Proteomes" id="UP000027129">
    <property type="component" value="Unassembled WGS sequence"/>
</dbReference>
<feature type="domain" description="HTH cro/C1-type" evidence="2">
    <location>
        <begin position="20"/>
        <end position="59"/>
    </location>
</feature>
<accession>A0ABR4RQ33</accession>
<protein>
    <submittedName>
        <fullName evidence="3">Addiction module antidote protein</fullName>
    </submittedName>
</protein>
<organism evidence="3 4">
    <name type="scientific">Ligilactobacillus animalis</name>
    <dbReference type="NCBI Taxonomy" id="1605"/>
    <lineage>
        <taxon>Bacteria</taxon>
        <taxon>Bacillati</taxon>
        <taxon>Bacillota</taxon>
        <taxon>Bacilli</taxon>
        <taxon>Lactobacillales</taxon>
        <taxon>Lactobacillaceae</taxon>
        <taxon>Ligilactobacillus</taxon>
    </lineage>
</organism>
<dbReference type="Pfam" id="PF01381">
    <property type="entry name" value="HTH_3"/>
    <property type="match status" value="1"/>
</dbReference>
<comment type="caution">
    <text evidence="3">The sequence shown here is derived from an EMBL/GenBank/DDBJ whole genome shotgun (WGS) entry which is preliminary data.</text>
</comment>
<dbReference type="InterPro" id="IPR010982">
    <property type="entry name" value="Lambda_DNA-bd_dom_sf"/>
</dbReference>
<dbReference type="CDD" id="cd00093">
    <property type="entry name" value="HTH_XRE"/>
    <property type="match status" value="1"/>
</dbReference>
<evidence type="ECO:0000313" key="4">
    <source>
        <dbReference type="Proteomes" id="UP000027129"/>
    </source>
</evidence>
<evidence type="ECO:0000259" key="2">
    <source>
        <dbReference type="PROSITE" id="PS50943"/>
    </source>
</evidence>
<reference evidence="3 4" key="1">
    <citation type="submission" date="2014-04" db="EMBL/GenBank/DDBJ databases">
        <title>Draft Genome Sequence of Lactobacillus animalis 381-IL-28.</title>
        <authorList>
            <person name="Sturino J.M."/>
            <person name="Rajendran M."/>
            <person name="Altermann E."/>
        </authorList>
    </citation>
    <scope>NUCLEOTIDE SEQUENCE [LARGE SCALE GENOMIC DNA]</scope>
    <source>
        <strain evidence="3 4">381-IL-28</strain>
    </source>
</reference>
<sequence length="86" mass="10247">MLWLKIEKELMRQKTSVYRLAKNTGISATTLQNYKNGIEPSFKNMCKIADALDVSLDYFRDEGEDKEDVRTKRKRDHHRSNRHYGR</sequence>
<evidence type="ECO:0000256" key="1">
    <source>
        <dbReference type="SAM" id="MobiDB-lite"/>
    </source>
</evidence>
<dbReference type="SMART" id="SM00530">
    <property type="entry name" value="HTH_XRE"/>
    <property type="match status" value="1"/>
</dbReference>
<proteinExistence type="predicted"/>
<dbReference type="Gene3D" id="1.10.260.40">
    <property type="entry name" value="lambda repressor-like DNA-binding domains"/>
    <property type="match status" value="1"/>
</dbReference>
<name>A0ABR4RQ33_9LACO</name>
<feature type="region of interest" description="Disordered" evidence="1">
    <location>
        <begin position="63"/>
        <end position="86"/>
    </location>
</feature>
<evidence type="ECO:0000313" key="3">
    <source>
        <dbReference type="EMBL" id="KDA46162.1"/>
    </source>
</evidence>
<keyword evidence="4" id="KW-1185">Reference proteome</keyword>
<dbReference type="RefSeq" id="WP_329989336.1">
    <property type="nucleotide sequence ID" value="NZ_CAUFMV010000048.1"/>
</dbReference>
<gene>
    <name evidence="3" type="ORF">Lani381_0846</name>
</gene>
<dbReference type="PROSITE" id="PS50943">
    <property type="entry name" value="HTH_CROC1"/>
    <property type="match status" value="1"/>
</dbReference>
<dbReference type="InterPro" id="IPR001387">
    <property type="entry name" value="Cro/C1-type_HTH"/>
</dbReference>
<dbReference type="EMBL" id="JMHU01000007">
    <property type="protein sequence ID" value="KDA46162.1"/>
    <property type="molecule type" value="Genomic_DNA"/>
</dbReference>
<dbReference type="SUPFAM" id="SSF47413">
    <property type="entry name" value="lambda repressor-like DNA-binding domains"/>
    <property type="match status" value="1"/>
</dbReference>
<feature type="compositionally biased region" description="Basic residues" evidence="1">
    <location>
        <begin position="71"/>
        <end position="86"/>
    </location>
</feature>